<dbReference type="InterPro" id="IPR036397">
    <property type="entry name" value="RNaseH_sf"/>
</dbReference>
<dbReference type="Gene3D" id="3.30.420.10">
    <property type="entry name" value="Ribonuclease H-like superfamily/Ribonuclease H"/>
    <property type="match status" value="1"/>
</dbReference>
<protein>
    <submittedName>
        <fullName evidence="2">Uncharacterized protein</fullName>
    </submittedName>
</protein>
<dbReference type="EMBL" id="JAKWBI020000507">
    <property type="protein sequence ID" value="KAJ2894302.1"/>
    <property type="molecule type" value="Genomic_DNA"/>
</dbReference>
<name>A0AAD5RHE6_9PEZI</name>
<accession>A0AAD5RHE6</accession>
<gene>
    <name evidence="2" type="ORF">MKZ38_007741</name>
</gene>
<reference evidence="2" key="1">
    <citation type="submission" date="2022-07" db="EMBL/GenBank/DDBJ databases">
        <title>Draft genome sequence of Zalerion maritima ATCC 34329, a (micro)plastics degrading marine fungus.</title>
        <authorList>
            <person name="Paco A."/>
            <person name="Goncalves M.F.M."/>
            <person name="Rocha-Santos T.A.P."/>
            <person name="Alves A."/>
        </authorList>
    </citation>
    <scope>NUCLEOTIDE SEQUENCE</scope>
    <source>
        <strain evidence="2">ATCC 34329</strain>
    </source>
</reference>
<dbReference type="InterPro" id="IPR012337">
    <property type="entry name" value="RNaseH-like_sf"/>
</dbReference>
<feature type="region of interest" description="Disordered" evidence="1">
    <location>
        <begin position="1"/>
        <end position="272"/>
    </location>
</feature>
<comment type="caution">
    <text evidence="2">The sequence shown here is derived from an EMBL/GenBank/DDBJ whole genome shotgun (WGS) entry which is preliminary data.</text>
</comment>
<dbReference type="SUPFAM" id="SSF53098">
    <property type="entry name" value="Ribonuclease H-like"/>
    <property type="match status" value="1"/>
</dbReference>
<evidence type="ECO:0000313" key="2">
    <source>
        <dbReference type="EMBL" id="KAJ2894302.1"/>
    </source>
</evidence>
<feature type="compositionally biased region" description="Basic and acidic residues" evidence="1">
    <location>
        <begin position="120"/>
        <end position="133"/>
    </location>
</feature>
<keyword evidence="3" id="KW-1185">Reference proteome</keyword>
<dbReference type="Proteomes" id="UP001201980">
    <property type="component" value="Unassembled WGS sequence"/>
</dbReference>
<feature type="compositionally biased region" description="Acidic residues" evidence="1">
    <location>
        <begin position="245"/>
        <end position="266"/>
    </location>
</feature>
<sequence>MGSSASRVAGPASKVVKPKSPVNRTAHIPETGKSQPPATNVPVVKSPTVSPRTAPSPIPPSPRWANERPGAFKPGPKSTLMPGTPNDPKLPQASSTGIIAESQPKSKSESCPESQAMTESESKPATLDREAKKAKISVPDGKAAGGGTEGNTKPDPAPKVMSDRDAGGPNQKKSPQPKLAPRPKKGTKRSARFTAARTAGLLNKAAATKKDGSHDKQDEVDELWAKFTERDLGSQVGGETSPESEPADQDAVEAVEEADEDEDLEEEQKQKQEQIKIANLRFANGHHTVEKGLVTIFRPLPTRSGDLRGHIVARSAELLKMGPVGMFPVRSVHVPVTDGGKAHFPTPLFNEHRSYRSVSRYVLSPDVLLTDGTPSDQVCALFTDGSFSYDTRNNTTDCYAGWSFDTGSEVISGPMHLPRAKGKPVLDNNMVELSAIWRALDWLHRTGEVWPTIVVITDSEACTNSLANLNLAVGSTMTGRAVRSFIPLLKAMQQENGLKKLLLWKVVREVVEDCDVAADWERMRIQILKRPSSK</sequence>
<feature type="compositionally biased region" description="Polar residues" evidence="1">
    <location>
        <begin position="92"/>
        <end position="103"/>
    </location>
</feature>
<feature type="compositionally biased region" description="Basic and acidic residues" evidence="1">
    <location>
        <begin position="208"/>
        <end position="232"/>
    </location>
</feature>
<proteinExistence type="predicted"/>
<organism evidence="2 3">
    <name type="scientific">Zalerion maritima</name>
    <dbReference type="NCBI Taxonomy" id="339359"/>
    <lineage>
        <taxon>Eukaryota</taxon>
        <taxon>Fungi</taxon>
        <taxon>Dikarya</taxon>
        <taxon>Ascomycota</taxon>
        <taxon>Pezizomycotina</taxon>
        <taxon>Sordariomycetes</taxon>
        <taxon>Lulworthiomycetidae</taxon>
        <taxon>Lulworthiales</taxon>
        <taxon>Lulworthiaceae</taxon>
        <taxon>Zalerion</taxon>
    </lineage>
</organism>
<evidence type="ECO:0000313" key="3">
    <source>
        <dbReference type="Proteomes" id="UP001201980"/>
    </source>
</evidence>
<evidence type="ECO:0000256" key="1">
    <source>
        <dbReference type="SAM" id="MobiDB-lite"/>
    </source>
</evidence>
<dbReference type="GO" id="GO:0003676">
    <property type="term" value="F:nucleic acid binding"/>
    <property type="evidence" value="ECO:0007669"/>
    <property type="project" value="InterPro"/>
</dbReference>
<dbReference type="AlphaFoldDB" id="A0AAD5RHE6"/>
<feature type="compositionally biased region" description="Basic residues" evidence="1">
    <location>
        <begin position="181"/>
        <end position="191"/>
    </location>
</feature>